<evidence type="ECO:0000313" key="1">
    <source>
        <dbReference type="EMBL" id="CAG5082364.1"/>
    </source>
</evidence>
<reference evidence="1" key="1">
    <citation type="submission" date="2021-04" db="EMBL/GenBank/DDBJ databases">
        <authorList>
            <person name="Chebbi M.A.C M."/>
        </authorList>
    </citation>
    <scope>NUCLEOTIDE SEQUENCE</scope>
</reference>
<name>A0A8J2H913_COTCN</name>
<proteinExistence type="predicted"/>
<keyword evidence="2" id="KW-1185">Reference proteome</keyword>
<evidence type="ECO:0000313" key="2">
    <source>
        <dbReference type="Proteomes" id="UP000786811"/>
    </source>
</evidence>
<sequence length="107" mass="11947">MAAAQDKIIPLSIDFNQFVDLKFWTTWMDIDDGFYITIHKPADSPVITFSSTLQTLSFVNSYTIDIITHELNITTFHPCGPTNVLNPGLEHVHNMISPPGGSVFSYS</sequence>
<organism evidence="1 2">
    <name type="scientific">Cotesia congregata</name>
    <name type="common">Parasitoid wasp</name>
    <name type="synonym">Apanteles congregatus</name>
    <dbReference type="NCBI Taxonomy" id="51543"/>
    <lineage>
        <taxon>Eukaryota</taxon>
        <taxon>Metazoa</taxon>
        <taxon>Ecdysozoa</taxon>
        <taxon>Arthropoda</taxon>
        <taxon>Hexapoda</taxon>
        <taxon>Insecta</taxon>
        <taxon>Pterygota</taxon>
        <taxon>Neoptera</taxon>
        <taxon>Endopterygota</taxon>
        <taxon>Hymenoptera</taxon>
        <taxon>Apocrita</taxon>
        <taxon>Ichneumonoidea</taxon>
        <taxon>Braconidae</taxon>
        <taxon>Microgastrinae</taxon>
        <taxon>Cotesia</taxon>
    </lineage>
</organism>
<gene>
    <name evidence="1" type="ORF">HICCMSTLAB_LOCUS3541</name>
</gene>
<accession>A0A8J2H913</accession>
<dbReference type="EMBL" id="CAJNRD030001118">
    <property type="protein sequence ID" value="CAG5082364.1"/>
    <property type="molecule type" value="Genomic_DNA"/>
</dbReference>
<protein>
    <submittedName>
        <fullName evidence="1">Uncharacterized protein</fullName>
    </submittedName>
</protein>
<comment type="caution">
    <text evidence="1">The sequence shown here is derived from an EMBL/GenBank/DDBJ whole genome shotgun (WGS) entry which is preliminary data.</text>
</comment>
<dbReference type="Proteomes" id="UP000786811">
    <property type="component" value="Unassembled WGS sequence"/>
</dbReference>
<dbReference type="AlphaFoldDB" id="A0A8J2H913"/>